<feature type="transmembrane region" description="Helical" evidence="9">
    <location>
        <begin position="174"/>
        <end position="196"/>
    </location>
</feature>
<keyword evidence="5 9" id="KW-0064">Aspartyl protease</keyword>
<evidence type="ECO:0000256" key="4">
    <source>
        <dbReference type="ARBA" id="ARBA00022692"/>
    </source>
</evidence>
<keyword evidence="6 9" id="KW-0378">Hydrolase</keyword>
<comment type="caution">
    <text evidence="11">The sequence shown here is derived from an EMBL/GenBank/DDBJ whole genome shotgun (WGS) entry which is preliminary data.</text>
</comment>
<keyword evidence="2 9" id="KW-1003">Cell membrane</keyword>
<dbReference type="NCBIfam" id="NF011369">
    <property type="entry name" value="PRK14788.1"/>
    <property type="match status" value="1"/>
</dbReference>
<dbReference type="InterPro" id="IPR001872">
    <property type="entry name" value="Peptidase_A8"/>
</dbReference>
<comment type="catalytic activity">
    <reaction evidence="9">
        <text>Release of signal peptides from bacterial membrane prolipoproteins. Hydrolyzes -Xaa-Yaa-Zaa-|-(S,diacylglyceryl)Cys-, in which Xaa is hydrophobic (preferably Leu), and Yaa (Ala or Ser) and Zaa (Gly or Ala) have small, neutral side chains.</text>
        <dbReference type="EC" id="3.4.23.36"/>
    </reaction>
</comment>
<protein>
    <recommendedName>
        <fullName evidence="9">Lipoprotein signal peptidase</fullName>
        <ecNumber evidence="9">3.4.23.36</ecNumber>
    </recommendedName>
    <alternativeName>
        <fullName evidence="9">Prolipoprotein signal peptidase</fullName>
    </alternativeName>
    <alternativeName>
        <fullName evidence="9">Signal peptidase II</fullName>
        <shortName evidence="9">SPase II</shortName>
    </alternativeName>
</protein>
<proteinExistence type="inferred from homology"/>
<dbReference type="PRINTS" id="PR00781">
    <property type="entry name" value="LIPOSIGPTASE"/>
</dbReference>
<evidence type="ECO:0000256" key="9">
    <source>
        <dbReference type="HAMAP-Rule" id="MF_00161"/>
    </source>
</evidence>
<comment type="caution">
    <text evidence="9">Lacks conserved residue(s) required for the propagation of feature annotation.</text>
</comment>
<feature type="active site" evidence="9">
    <location>
        <position position="148"/>
    </location>
</feature>
<evidence type="ECO:0000256" key="2">
    <source>
        <dbReference type="ARBA" id="ARBA00022475"/>
    </source>
</evidence>
<evidence type="ECO:0000256" key="7">
    <source>
        <dbReference type="ARBA" id="ARBA00022989"/>
    </source>
</evidence>
<dbReference type="Proteomes" id="UP000295741">
    <property type="component" value="Unassembled WGS sequence"/>
</dbReference>
<dbReference type="UniPathway" id="UPA00665"/>
<dbReference type="AlphaFoldDB" id="A0A4R6J0M5"/>
<evidence type="ECO:0000256" key="1">
    <source>
        <dbReference type="ARBA" id="ARBA00006139"/>
    </source>
</evidence>
<reference evidence="11 12" key="1">
    <citation type="submission" date="2019-03" db="EMBL/GenBank/DDBJ databases">
        <title>Genomic Encyclopedia of Archaeal and Bacterial Type Strains, Phase II (KMG-II): from individual species to whole genera.</title>
        <authorList>
            <person name="Goeker M."/>
        </authorList>
    </citation>
    <scope>NUCLEOTIDE SEQUENCE [LARGE SCALE GENOMIC DNA]</scope>
    <source>
        <strain evidence="11 12">DSM 28323</strain>
    </source>
</reference>
<feature type="active site" evidence="9">
    <location>
        <position position="183"/>
    </location>
</feature>
<evidence type="ECO:0000313" key="11">
    <source>
        <dbReference type="EMBL" id="TDO28759.1"/>
    </source>
</evidence>
<feature type="transmembrane region" description="Helical" evidence="9">
    <location>
        <begin position="61"/>
        <end position="81"/>
    </location>
</feature>
<dbReference type="OrthoDB" id="9810259at2"/>
<evidence type="ECO:0000256" key="8">
    <source>
        <dbReference type="ARBA" id="ARBA00023136"/>
    </source>
</evidence>
<keyword evidence="4 9" id="KW-0812">Transmembrane</keyword>
<evidence type="ECO:0000256" key="3">
    <source>
        <dbReference type="ARBA" id="ARBA00022670"/>
    </source>
</evidence>
<comment type="function">
    <text evidence="9">This protein specifically catalyzes the removal of signal peptides from prolipoproteins.</text>
</comment>
<evidence type="ECO:0000256" key="10">
    <source>
        <dbReference type="RuleBase" id="RU004181"/>
    </source>
</evidence>
<evidence type="ECO:0000313" key="12">
    <source>
        <dbReference type="Proteomes" id="UP000295741"/>
    </source>
</evidence>
<keyword evidence="7 9" id="KW-1133">Transmembrane helix</keyword>
<comment type="pathway">
    <text evidence="9">Protein modification; lipoprotein biosynthesis (signal peptide cleavage).</text>
</comment>
<comment type="similarity">
    <text evidence="1 9 10">Belongs to the peptidase A8 family.</text>
</comment>
<dbReference type="GO" id="GO:0004190">
    <property type="term" value="F:aspartic-type endopeptidase activity"/>
    <property type="evidence" value="ECO:0007669"/>
    <property type="project" value="UniProtKB-UniRule"/>
</dbReference>
<keyword evidence="3 9" id="KW-0645">Protease</keyword>
<evidence type="ECO:0000256" key="5">
    <source>
        <dbReference type="ARBA" id="ARBA00022750"/>
    </source>
</evidence>
<sequence length="225" mass="25484">MKGKHLFLLILIIIVADQALKFYIKLNYYAGEEHKVLGSWFRLHFVENEGMAWGWKFGGGFGKIALTLFRLVAVVWGTFLLRDFIRKNYHKGFMICAGLIYAGALGNLIDSLFYGLIFEQSNPFTQNVATLFPSGGGYAGLLHGKVVDMFYFPIITDAKYPSWVPFFGGDDFEFFRPVFNLADAAISAGVIAILIFQNKFFKQVKEEKHSTVETKSVVDDKTQIF</sequence>
<gene>
    <name evidence="9" type="primary">lspA</name>
    <name evidence="11" type="ORF">BC659_0839</name>
</gene>
<dbReference type="HAMAP" id="MF_00161">
    <property type="entry name" value="LspA"/>
    <property type="match status" value="1"/>
</dbReference>
<dbReference type="EMBL" id="SNWP01000010">
    <property type="protein sequence ID" value="TDO28759.1"/>
    <property type="molecule type" value="Genomic_DNA"/>
</dbReference>
<evidence type="ECO:0000256" key="6">
    <source>
        <dbReference type="ARBA" id="ARBA00022801"/>
    </source>
</evidence>
<dbReference type="GO" id="GO:0006508">
    <property type="term" value="P:proteolysis"/>
    <property type="evidence" value="ECO:0007669"/>
    <property type="project" value="UniProtKB-KW"/>
</dbReference>
<dbReference type="GO" id="GO:0005886">
    <property type="term" value="C:plasma membrane"/>
    <property type="evidence" value="ECO:0007669"/>
    <property type="project" value="UniProtKB-SubCell"/>
</dbReference>
<accession>A0A4R6J0M5</accession>
<keyword evidence="12" id="KW-1185">Reference proteome</keyword>
<keyword evidence="8 9" id="KW-0472">Membrane</keyword>
<organism evidence="11 12">
    <name type="scientific">Sediminibacterium goheungense</name>
    <dbReference type="NCBI Taxonomy" id="1086393"/>
    <lineage>
        <taxon>Bacteria</taxon>
        <taxon>Pseudomonadati</taxon>
        <taxon>Bacteroidota</taxon>
        <taxon>Chitinophagia</taxon>
        <taxon>Chitinophagales</taxon>
        <taxon>Chitinophagaceae</taxon>
        <taxon>Sediminibacterium</taxon>
    </lineage>
</organism>
<comment type="subcellular location">
    <subcellularLocation>
        <location evidence="9">Cell membrane</location>
        <topology evidence="9">Multi-pass membrane protein</topology>
    </subcellularLocation>
</comment>
<dbReference type="EC" id="3.4.23.36" evidence="9"/>
<dbReference type="Pfam" id="PF01252">
    <property type="entry name" value="Peptidase_A8"/>
    <property type="match status" value="1"/>
</dbReference>
<name>A0A4R6J0M5_9BACT</name>
<dbReference type="PANTHER" id="PTHR33695">
    <property type="entry name" value="LIPOPROTEIN SIGNAL PEPTIDASE"/>
    <property type="match status" value="1"/>
</dbReference>
<feature type="transmembrane region" description="Helical" evidence="9">
    <location>
        <begin position="93"/>
        <end position="117"/>
    </location>
</feature>
<dbReference type="PANTHER" id="PTHR33695:SF1">
    <property type="entry name" value="LIPOPROTEIN SIGNAL PEPTIDASE"/>
    <property type="match status" value="1"/>
</dbReference>